<feature type="compositionally biased region" description="Basic and acidic residues" evidence="1">
    <location>
        <begin position="143"/>
        <end position="164"/>
    </location>
</feature>
<feature type="region of interest" description="Disordered" evidence="1">
    <location>
        <begin position="1"/>
        <end position="47"/>
    </location>
</feature>
<keyword evidence="3" id="KW-1185">Reference proteome</keyword>
<evidence type="ECO:0000256" key="1">
    <source>
        <dbReference type="SAM" id="MobiDB-lite"/>
    </source>
</evidence>
<sequence length="183" mass="18897">AGTKRASDVEPAGRTTRGSKAAKTDTDVPPKATKGPKGKRGGAKASLSATQFKSHALPLHVYLTHTAPAAEAEAPADPGSLGTCTLAPASFSTGSYGWKGTKRVTIEVVNPENPSGEKEKVQVMVTINATVLGSKSAPGDEAAEAHSSELKEGEHEHEHEHEEADANGDDAGAEHDENKDVAV</sequence>
<dbReference type="EMBL" id="KN881851">
    <property type="protein sequence ID" value="KIY48311.1"/>
    <property type="molecule type" value="Genomic_DNA"/>
</dbReference>
<protein>
    <submittedName>
        <fullName evidence="2">Uncharacterized protein</fullName>
    </submittedName>
</protein>
<accession>A0A0D7AEL6</accession>
<proteinExistence type="predicted"/>
<dbReference type="OrthoDB" id="2497589at2759"/>
<dbReference type="Proteomes" id="UP000054144">
    <property type="component" value="Unassembled WGS sequence"/>
</dbReference>
<evidence type="ECO:0000313" key="2">
    <source>
        <dbReference type="EMBL" id="KIY48311.1"/>
    </source>
</evidence>
<reference evidence="2 3" key="1">
    <citation type="journal article" date="2015" name="Fungal Genet. Biol.">
        <title>Evolution of novel wood decay mechanisms in Agaricales revealed by the genome sequences of Fistulina hepatica and Cylindrobasidium torrendii.</title>
        <authorList>
            <person name="Floudas D."/>
            <person name="Held B.W."/>
            <person name="Riley R."/>
            <person name="Nagy L.G."/>
            <person name="Koehler G."/>
            <person name="Ransdell A.S."/>
            <person name="Younus H."/>
            <person name="Chow J."/>
            <person name="Chiniquy J."/>
            <person name="Lipzen A."/>
            <person name="Tritt A."/>
            <person name="Sun H."/>
            <person name="Haridas S."/>
            <person name="LaButti K."/>
            <person name="Ohm R.A."/>
            <person name="Kues U."/>
            <person name="Blanchette R.A."/>
            <person name="Grigoriev I.V."/>
            <person name="Minto R.E."/>
            <person name="Hibbett D.S."/>
        </authorList>
    </citation>
    <scope>NUCLEOTIDE SEQUENCE [LARGE SCALE GENOMIC DNA]</scope>
    <source>
        <strain evidence="2 3">ATCC 64428</strain>
    </source>
</reference>
<evidence type="ECO:0000313" key="3">
    <source>
        <dbReference type="Proteomes" id="UP000054144"/>
    </source>
</evidence>
<name>A0A0D7AEL6_9AGAR</name>
<feature type="compositionally biased region" description="Basic and acidic residues" evidence="1">
    <location>
        <begin position="172"/>
        <end position="183"/>
    </location>
</feature>
<feature type="non-terminal residue" evidence="2">
    <location>
        <position position="1"/>
    </location>
</feature>
<organism evidence="2 3">
    <name type="scientific">Fistulina hepatica ATCC 64428</name>
    <dbReference type="NCBI Taxonomy" id="1128425"/>
    <lineage>
        <taxon>Eukaryota</taxon>
        <taxon>Fungi</taxon>
        <taxon>Dikarya</taxon>
        <taxon>Basidiomycota</taxon>
        <taxon>Agaricomycotina</taxon>
        <taxon>Agaricomycetes</taxon>
        <taxon>Agaricomycetidae</taxon>
        <taxon>Agaricales</taxon>
        <taxon>Fistulinaceae</taxon>
        <taxon>Fistulina</taxon>
    </lineage>
</organism>
<dbReference type="AlphaFoldDB" id="A0A0D7AEL6"/>
<feature type="region of interest" description="Disordered" evidence="1">
    <location>
        <begin position="132"/>
        <end position="183"/>
    </location>
</feature>
<gene>
    <name evidence="2" type="ORF">FISHEDRAFT_43767</name>
</gene>